<dbReference type="OrthoDB" id="10006326at2759"/>
<dbReference type="RefSeq" id="XP_007485147.1">
    <property type="nucleotide sequence ID" value="XM_007485085.3"/>
</dbReference>
<dbReference type="Ensembl" id="ENSMODT00000076826.1">
    <property type="protein sequence ID" value="ENSMODP00000050545.1"/>
    <property type="gene ID" value="ENSMODG00000040332.1"/>
</dbReference>
<dbReference type="CTD" id="284612"/>
<dbReference type="GO" id="GO:0008021">
    <property type="term" value="C:synaptic vesicle"/>
    <property type="evidence" value="ECO:0007669"/>
    <property type="project" value="InterPro"/>
</dbReference>
<dbReference type="PRINTS" id="PR00220">
    <property type="entry name" value="SYNAPTOPHYSN"/>
</dbReference>
<evidence type="ECO:0000256" key="4">
    <source>
        <dbReference type="ARBA" id="ARBA00022989"/>
    </source>
</evidence>
<dbReference type="PANTHER" id="PTHR10306">
    <property type="entry name" value="SYNAPTOPHYSIN"/>
    <property type="match status" value="1"/>
</dbReference>
<feature type="domain" description="MARVEL" evidence="10">
    <location>
        <begin position="30"/>
        <end position="231"/>
    </location>
</feature>
<feature type="transmembrane region" description="Helical" evidence="9">
    <location>
        <begin position="151"/>
        <end position="171"/>
    </location>
</feature>
<evidence type="ECO:0000259" key="10">
    <source>
        <dbReference type="PROSITE" id="PS51225"/>
    </source>
</evidence>
<dbReference type="GO" id="GO:0016020">
    <property type="term" value="C:membrane"/>
    <property type="evidence" value="ECO:0007669"/>
    <property type="project" value="UniProtKB-SubCell"/>
</dbReference>
<evidence type="ECO:0000256" key="6">
    <source>
        <dbReference type="ARBA" id="ARBA00023180"/>
    </source>
</evidence>
<feature type="transmembrane region" description="Helical" evidence="9">
    <location>
        <begin position="36"/>
        <end position="57"/>
    </location>
</feature>
<dbReference type="GeneID" id="100030056"/>
<keyword evidence="5 7" id="KW-0472">Membrane</keyword>
<dbReference type="Proteomes" id="UP000002280">
    <property type="component" value="Chromosome 2"/>
</dbReference>
<dbReference type="InterPro" id="IPR001285">
    <property type="entry name" value="Synaptophysin/porin"/>
</dbReference>
<feature type="transmembrane region" description="Helical" evidence="9">
    <location>
        <begin position="117"/>
        <end position="139"/>
    </location>
</feature>
<evidence type="ECO:0000313" key="11">
    <source>
        <dbReference type="Ensembl" id="ENSMODP00000050545.1"/>
    </source>
</evidence>
<reference evidence="11" key="2">
    <citation type="submission" date="2025-08" db="UniProtKB">
        <authorList>
            <consortium name="Ensembl"/>
        </authorList>
    </citation>
    <scope>IDENTIFICATION</scope>
</reference>
<evidence type="ECO:0000256" key="7">
    <source>
        <dbReference type="PROSITE-ProRule" id="PRU00581"/>
    </source>
</evidence>
<dbReference type="GO" id="GO:0007507">
    <property type="term" value="P:heart development"/>
    <property type="evidence" value="ECO:0007669"/>
    <property type="project" value="Ensembl"/>
</dbReference>
<keyword evidence="3 7" id="KW-0812">Transmembrane</keyword>
<keyword evidence="4 9" id="KW-1133">Transmembrane helix</keyword>
<dbReference type="Bgee" id="ENSMODG00000040332">
    <property type="expression patterns" value="Expressed in skeletal muscle tissue and 13 other cell types or tissues"/>
</dbReference>
<evidence type="ECO:0000313" key="12">
    <source>
        <dbReference type="Proteomes" id="UP000002280"/>
    </source>
</evidence>
<dbReference type="STRING" id="13616.ENSMODP00000050545"/>
<accession>A0A5F8GSS2</accession>
<dbReference type="AlphaFoldDB" id="A0A5F8GSS2"/>
<evidence type="ECO:0000256" key="3">
    <source>
        <dbReference type="ARBA" id="ARBA00022692"/>
    </source>
</evidence>
<dbReference type="PANTHER" id="PTHR10306:SF8">
    <property type="entry name" value="SYNAPTOPHYSIN-LIKE PROTEIN 2"/>
    <property type="match status" value="1"/>
</dbReference>
<dbReference type="InterPro" id="IPR008253">
    <property type="entry name" value="Marvel"/>
</dbReference>
<feature type="compositionally biased region" description="Basic residues" evidence="8">
    <location>
        <begin position="252"/>
        <end position="273"/>
    </location>
</feature>
<proteinExistence type="inferred from homology"/>
<protein>
    <submittedName>
        <fullName evidence="11">Synaptophysin like 2</fullName>
    </submittedName>
</protein>
<gene>
    <name evidence="11" type="primary">SYPL2</name>
</gene>
<reference evidence="11" key="3">
    <citation type="submission" date="2025-09" db="UniProtKB">
        <authorList>
            <consortium name="Ensembl"/>
        </authorList>
    </citation>
    <scope>IDENTIFICATION</scope>
</reference>
<evidence type="ECO:0000256" key="5">
    <source>
        <dbReference type="ARBA" id="ARBA00023136"/>
    </source>
</evidence>
<dbReference type="PROSITE" id="PS51225">
    <property type="entry name" value="MARVEL"/>
    <property type="match status" value="1"/>
</dbReference>
<evidence type="ECO:0000256" key="8">
    <source>
        <dbReference type="SAM" id="MobiDB-lite"/>
    </source>
</evidence>
<reference evidence="11 12" key="1">
    <citation type="journal article" date="2007" name="Nature">
        <title>Genome of the marsupial Monodelphis domestica reveals innovation in non-coding sequences.</title>
        <authorList>
            <person name="Mikkelsen T.S."/>
            <person name="Wakefield M.J."/>
            <person name="Aken B."/>
            <person name="Amemiya C.T."/>
            <person name="Chang J.L."/>
            <person name="Duke S."/>
            <person name="Garber M."/>
            <person name="Gentles A.J."/>
            <person name="Goodstadt L."/>
            <person name="Heger A."/>
            <person name="Jurka J."/>
            <person name="Kamal M."/>
            <person name="Mauceli E."/>
            <person name="Searle S.M."/>
            <person name="Sharpe T."/>
            <person name="Baker M.L."/>
            <person name="Batzer M.A."/>
            <person name="Benos P.V."/>
            <person name="Belov K."/>
            <person name="Clamp M."/>
            <person name="Cook A."/>
            <person name="Cuff J."/>
            <person name="Das R."/>
            <person name="Davidow L."/>
            <person name="Deakin J.E."/>
            <person name="Fazzari M.J."/>
            <person name="Glass J.L."/>
            <person name="Grabherr M."/>
            <person name="Greally J.M."/>
            <person name="Gu W."/>
            <person name="Hore T.A."/>
            <person name="Huttley G.A."/>
            <person name="Kleber M."/>
            <person name="Jirtle R.L."/>
            <person name="Koina E."/>
            <person name="Lee J.T."/>
            <person name="Mahony S."/>
            <person name="Marra M.A."/>
            <person name="Miller R.D."/>
            <person name="Nicholls R.D."/>
            <person name="Oda M."/>
            <person name="Papenfuss A.T."/>
            <person name="Parra Z.E."/>
            <person name="Pollock D.D."/>
            <person name="Ray D.A."/>
            <person name="Schein J.E."/>
            <person name="Speed T.P."/>
            <person name="Thompson K."/>
            <person name="VandeBerg J.L."/>
            <person name="Wade C.M."/>
            <person name="Walker J.A."/>
            <person name="Waters P.D."/>
            <person name="Webber C."/>
            <person name="Weidman J.R."/>
            <person name="Xie X."/>
            <person name="Zody M.C."/>
            <person name="Baldwin J."/>
            <person name="Abdouelleil A."/>
            <person name="Abdulkadir J."/>
            <person name="Abebe A."/>
            <person name="Abera B."/>
            <person name="Abreu J."/>
            <person name="Acer S.C."/>
            <person name="Aftuck L."/>
            <person name="Alexander A."/>
            <person name="An P."/>
            <person name="Anderson E."/>
            <person name="Anderson S."/>
            <person name="Arachi H."/>
            <person name="Azer M."/>
            <person name="Bachantsang P."/>
            <person name="Barry A."/>
            <person name="Bayul T."/>
            <person name="Berlin A."/>
            <person name="Bessette D."/>
            <person name="Bloom T."/>
            <person name="Bloom T."/>
            <person name="Boguslavskiy L."/>
            <person name="Bonnet C."/>
            <person name="Boukhgalter B."/>
            <person name="Bourzgui I."/>
            <person name="Brown A."/>
            <person name="Cahill P."/>
            <person name="Channer S."/>
            <person name="Cheshatsang Y."/>
            <person name="Chuda L."/>
            <person name="Citroen M."/>
            <person name="Collymore A."/>
            <person name="Cooke P."/>
            <person name="Costello M."/>
            <person name="D'Aco K."/>
            <person name="Daza R."/>
            <person name="De Haan G."/>
            <person name="DeGray S."/>
            <person name="DeMaso C."/>
            <person name="Dhargay N."/>
            <person name="Dooley K."/>
            <person name="Dooley E."/>
            <person name="Doricent M."/>
            <person name="Dorje P."/>
            <person name="Dorjee K."/>
            <person name="Dupes A."/>
            <person name="Elong R."/>
            <person name="Falk J."/>
            <person name="Farina A."/>
            <person name="Faro S."/>
            <person name="Ferguson D."/>
            <person name="Fisher S."/>
            <person name="Foley C.D."/>
            <person name="Franke A."/>
            <person name="Friedrich D."/>
            <person name="Gadbois L."/>
            <person name="Gearin G."/>
            <person name="Gearin C.R."/>
            <person name="Giannoukos G."/>
            <person name="Goode T."/>
            <person name="Graham J."/>
            <person name="Grandbois E."/>
            <person name="Grewal S."/>
            <person name="Gyaltsen K."/>
            <person name="Hafez N."/>
            <person name="Hagos B."/>
            <person name="Hall J."/>
            <person name="Henson C."/>
            <person name="Hollinger A."/>
            <person name="Honan T."/>
            <person name="Huard M.D."/>
            <person name="Hughes L."/>
            <person name="Hurhula B."/>
            <person name="Husby M.E."/>
            <person name="Kamat A."/>
            <person name="Kanga B."/>
            <person name="Kashin S."/>
            <person name="Khazanovich D."/>
            <person name="Kisner P."/>
            <person name="Lance K."/>
            <person name="Lara M."/>
            <person name="Lee W."/>
            <person name="Lennon N."/>
            <person name="Letendre F."/>
            <person name="LeVine R."/>
            <person name="Lipovsky A."/>
            <person name="Liu X."/>
            <person name="Liu J."/>
            <person name="Liu S."/>
            <person name="Lokyitsang T."/>
            <person name="Lokyitsang Y."/>
            <person name="Lubonja R."/>
            <person name="Lui A."/>
            <person name="MacDonald P."/>
            <person name="Magnisalis V."/>
            <person name="Maru K."/>
            <person name="Matthews C."/>
            <person name="McCusker W."/>
            <person name="McDonough S."/>
            <person name="Mehta T."/>
            <person name="Meldrim J."/>
            <person name="Meneus L."/>
            <person name="Mihai O."/>
            <person name="Mihalev A."/>
            <person name="Mihova T."/>
            <person name="Mittelman R."/>
            <person name="Mlenga V."/>
            <person name="Montmayeur A."/>
            <person name="Mulrain L."/>
            <person name="Navidi A."/>
            <person name="Naylor J."/>
            <person name="Negash T."/>
            <person name="Nguyen T."/>
            <person name="Nguyen N."/>
            <person name="Nicol R."/>
            <person name="Norbu C."/>
            <person name="Norbu N."/>
            <person name="Novod N."/>
            <person name="O'Neill B."/>
            <person name="Osman S."/>
            <person name="Markiewicz E."/>
            <person name="Oyono O.L."/>
            <person name="Patti C."/>
            <person name="Phunkhang P."/>
            <person name="Pierre F."/>
            <person name="Priest M."/>
            <person name="Raghuraman S."/>
            <person name="Rege F."/>
            <person name="Reyes R."/>
            <person name="Rise C."/>
            <person name="Rogov P."/>
            <person name="Ross K."/>
            <person name="Ryan E."/>
            <person name="Settipalli S."/>
            <person name="Shea T."/>
            <person name="Sherpa N."/>
            <person name="Shi L."/>
            <person name="Shih D."/>
            <person name="Sparrow T."/>
            <person name="Spaulding J."/>
            <person name="Stalker J."/>
            <person name="Stange-Thomann N."/>
            <person name="Stavropoulos S."/>
            <person name="Stone C."/>
            <person name="Strader C."/>
            <person name="Tesfaye S."/>
            <person name="Thomson T."/>
            <person name="Thoulutsang Y."/>
            <person name="Thoulutsang D."/>
            <person name="Topham K."/>
            <person name="Topping I."/>
            <person name="Tsamla T."/>
            <person name="Vassiliev H."/>
            <person name="Vo A."/>
            <person name="Wangchuk T."/>
            <person name="Wangdi T."/>
            <person name="Weiand M."/>
            <person name="Wilkinson J."/>
            <person name="Wilson A."/>
            <person name="Yadav S."/>
            <person name="Young G."/>
            <person name="Yu Q."/>
            <person name="Zembek L."/>
            <person name="Zhong D."/>
            <person name="Zimmer A."/>
            <person name="Zwirko Z."/>
            <person name="Jaffe D.B."/>
            <person name="Alvarez P."/>
            <person name="Brockman W."/>
            <person name="Butler J."/>
            <person name="Chin C."/>
            <person name="Gnerre S."/>
            <person name="MacCallum I."/>
            <person name="Graves J.A."/>
            <person name="Ponting C.P."/>
            <person name="Breen M."/>
            <person name="Samollow P.B."/>
            <person name="Lander E.S."/>
            <person name="Lindblad-Toh K."/>
        </authorList>
    </citation>
    <scope>NUCLEOTIDE SEQUENCE [LARGE SCALE GENOMIC DNA]</scope>
</reference>
<dbReference type="Pfam" id="PF01284">
    <property type="entry name" value="MARVEL"/>
    <property type="match status" value="1"/>
</dbReference>
<dbReference type="InParanoid" id="A0A5F8GSS2"/>
<evidence type="ECO:0000256" key="9">
    <source>
        <dbReference type="SAM" id="Phobius"/>
    </source>
</evidence>
<evidence type="ECO:0000256" key="2">
    <source>
        <dbReference type="ARBA" id="ARBA00006476"/>
    </source>
</evidence>
<evidence type="ECO:0000256" key="1">
    <source>
        <dbReference type="ARBA" id="ARBA00004141"/>
    </source>
</evidence>
<comment type="subcellular location">
    <subcellularLocation>
        <location evidence="1">Membrane</location>
        <topology evidence="1">Multi-pass membrane protein</topology>
    </subcellularLocation>
</comment>
<sequence>MSTTETSGRSGDKDPRQQVDRLLSGLRWRRLEEPLGFIKVLQWLFAIFAFGCCGSYSGETGATVRCNNEAKDVSAIIVLFGYPFRLNRVQYEMPLCDEESASKTLNLMGDFSAPAEFFVTLGIFSFFYTMAALILYLRFHNLYTENKRFPLVDFCVTVSFTFFWLVAAAAWGKGLTDVKGATRPSSLIAAMSVCHGEEAVCSPGATPSMGLANISVGARSFRRAAAHWTYAIASSASSTSSCGPGTVGLCSRRPHGMGRARTRTRGPARRVRLSRAPWRSNS</sequence>
<dbReference type="FunCoup" id="A0A5F8GSS2">
    <property type="interactions" value="11"/>
</dbReference>
<keyword evidence="12" id="KW-1185">Reference proteome</keyword>
<dbReference type="OMA" id="ILAPGWH"/>
<name>A0A5F8GSS2_MONDO</name>
<feature type="region of interest" description="Disordered" evidence="8">
    <location>
        <begin position="236"/>
        <end position="282"/>
    </location>
</feature>
<keyword evidence="6" id="KW-0325">Glycoprotein</keyword>
<organism evidence="11 12">
    <name type="scientific">Monodelphis domestica</name>
    <name type="common">Gray short-tailed opossum</name>
    <dbReference type="NCBI Taxonomy" id="13616"/>
    <lineage>
        <taxon>Eukaryota</taxon>
        <taxon>Metazoa</taxon>
        <taxon>Chordata</taxon>
        <taxon>Craniata</taxon>
        <taxon>Vertebrata</taxon>
        <taxon>Euteleostomi</taxon>
        <taxon>Mammalia</taxon>
        <taxon>Metatheria</taxon>
        <taxon>Didelphimorphia</taxon>
        <taxon>Didelphidae</taxon>
        <taxon>Monodelphis</taxon>
    </lineage>
</organism>
<dbReference type="GeneTree" id="ENSGT01030000234637"/>
<dbReference type="GO" id="GO:0006874">
    <property type="term" value="P:intracellular calcium ion homeostasis"/>
    <property type="evidence" value="ECO:0007669"/>
    <property type="project" value="Ensembl"/>
</dbReference>
<comment type="similarity">
    <text evidence="2">Belongs to the synaptophysin/synaptobrevin family.</text>
</comment>
<dbReference type="GO" id="GO:0033292">
    <property type="term" value="P:T-tubule organization"/>
    <property type="evidence" value="ECO:0007669"/>
    <property type="project" value="Ensembl"/>
</dbReference>